<dbReference type="EMBL" id="AHFE01000030">
    <property type="protein sequence ID" value="EOP44840.1"/>
    <property type="molecule type" value="Genomic_DNA"/>
</dbReference>
<name>R8NEA1_BACCX</name>
<reference evidence="3" key="1">
    <citation type="submission" date="2012-12" db="EMBL/GenBank/DDBJ databases">
        <title>The genome sequence of Bacillus cereus VD146.</title>
        <authorList>
            <consortium name="The Broad Institute Genome Sequencing Platform"/>
            <consortium name="The Broad Institute Genome Sequencing Center for Infectious Disease"/>
            <person name="Feldgarden M."/>
            <person name="Van der Auwera G.A."/>
            <person name="Mahillon J."/>
            <person name="Duprez V."/>
            <person name="Timmery S."/>
            <person name="Mattelet C."/>
            <person name="Dierick K."/>
            <person name="Sun M."/>
            <person name="Yu Z."/>
            <person name="Zhu L."/>
            <person name="Hu X."/>
            <person name="Shank E.B."/>
            <person name="Swiecicka I."/>
            <person name="Hansen B.M."/>
            <person name="Andrup L."/>
            <person name="Walker B."/>
            <person name="Young S.K."/>
            <person name="Zeng Q."/>
            <person name="Gargeya S."/>
            <person name="Fitzgerald M."/>
            <person name="Haas B."/>
            <person name="Abouelleil A."/>
            <person name="Alvarado L."/>
            <person name="Arachchi H.M."/>
            <person name="Berlin A.M."/>
            <person name="Chapman S.B."/>
            <person name="Dewar J."/>
            <person name="Goldberg J."/>
            <person name="Griggs A."/>
            <person name="Gujja S."/>
            <person name="Hansen M."/>
            <person name="Howarth C."/>
            <person name="Imamovic A."/>
            <person name="Larimer J."/>
            <person name="McCowan C."/>
            <person name="Murphy C."/>
            <person name="Neiman D."/>
            <person name="Pearson M."/>
            <person name="Priest M."/>
            <person name="Roberts A."/>
            <person name="Saif S."/>
            <person name="Shea T."/>
            <person name="Sisk P."/>
            <person name="Sykes S."/>
            <person name="Wortman J."/>
            <person name="Nusbaum C."/>
            <person name="Birren B."/>
        </authorList>
    </citation>
    <scope>NUCLEOTIDE SEQUENCE [LARGE SCALE GENOMIC DNA]</scope>
    <source>
        <strain evidence="3">VD146</strain>
    </source>
</reference>
<accession>R8NEA1</accession>
<dbReference type="PATRIC" id="fig|1053236.3.peg.1235"/>
<dbReference type="InterPro" id="IPR038765">
    <property type="entry name" value="Papain-like_cys_pep_sf"/>
</dbReference>
<protein>
    <submittedName>
        <fullName evidence="2">Uncharacterized protein</fullName>
    </submittedName>
</protein>
<comment type="caution">
    <text evidence="2">The sequence shown here is derived from an EMBL/GenBank/DDBJ whole genome shotgun (WGS) entry which is preliminary data.</text>
</comment>
<feature type="signal peptide" evidence="1">
    <location>
        <begin position="1"/>
        <end position="25"/>
    </location>
</feature>
<dbReference type="Proteomes" id="UP000014020">
    <property type="component" value="Unassembled WGS sequence"/>
</dbReference>
<gene>
    <name evidence="2" type="ORF">IK1_04573</name>
</gene>
<dbReference type="Gene3D" id="3.90.1720.10">
    <property type="entry name" value="endopeptidase domain like (from Nostoc punctiforme)"/>
    <property type="match status" value="1"/>
</dbReference>
<feature type="chain" id="PRO_5004461906" evidence="1">
    <location>
        <begin position="26"/>
        <end position="505"/>
    </location>
</feature>
<dbReference type="AlphaFoldDB" id="R8NEA1"/>
<proteinExistence type="predicted"/>
<organism evidence="2 3">
    <name type="scientific">Bacillus cereus (strain VD146)</name>
    <dbReference type="NCBI Taxonomy" id="1053236"/>
    <lineage>
        <taxon>Bacteria</taxon>
        <taxon>Bacillati</taxon>
        <taxon>Bacillota</taxon>
        <taxon>Bacilli</taxon>
        <taxon>Bacillales</taxon>
        <taxon>Bacillaceae</taxon>
        <taxon>Bacillus</taxon>
        <taxon>Bacillus cereus group</taxon>
    </lineage>
</organism>
<dbReference type="HOGENOM" id="CLU_516446_0_0_9"/>
<evidence type="ECO:0000313" key="3">
    <source>
        <dbReference type="Proteomes" id="UP000014020"/>
    </source>
</evidence>
<sequence length="505" mass="58276">MLKKGISSFLLFILLLCSFSSISSADVVKETVNKPFYAYNEPVFTSQKSNGGQQYGPQTLDVKEKRSNGWWKVQTWEGDKWINLDGEIKYFDKSFLTFYEPSFASMRGNMGIAYNPQNLNIVDGNTSGWLKAQTWEGDQWMYPGVAETVAVNNNFYVYNEPSFTADKGAGGNQFGPQKFLPILEKRQDGWWKVVTYEGPKWVALNGTRMKVDVNFTTFDQPYLESYKRSSFLPQTVTVHDGKKTEQGDFYLITTYQGQKWMSINAEKEFNENRESMRQALGYNENTFDDDSVTVNTRQSDNMPIKAEPTKLKIPTKEEREAFLMEVKDDKKRGLTSRAMPEEWVRRGDVVYTPNSWGGLVGHTAIIVTDLTNAQDYKIVHSPGIDAFPAVDLQSLEQWEFIHAQNEEYYQFRYFRNPNKSVGIAAANYAFDHFYMNRYNYTYDFWSSSAKQNNNKIYCTKLVYLSYRDGAGVDIFPMNFGIIHPADFYFQNKLVLYFKGEGGHWG</sequence>
<evidence type="ECO:0000313" key="2">
    <source>
        <dbReference type="EMBL" id="EOP44840.1"/>
    </source>
</evidence>
<dbReference type="RefSeq" id="WP_016119496.1">
    <property type="nucleotide sequence ID" value="NZ_KB976675.1"/>
</dbReference>
<evidence type="ECO:0000256" key="1">
    <source>
        <dbReference type="SAM" id="SignalP"/>
    </source>
</evidence>
<keyword evidence="1" id="KW-0732">Signal</keyword>
<dbReference type="SUPFAM" id="SSF54001">
    <property type="entry name" value="Cysteine proteinases"/>
    <property type="match status" value="1"/>
</dbReference>